<dbReference type="RefSeq" id="WP_281881775.1">
    <property type="nucleotide sequence ID" value="NZ_BSDP01000001.1"/>
</dbReference>
<keyword evidence="2" id="KW-1185">Reference proteome</keyword>
<sequence length="74" mass="8015">MKLSEFRIAVDDEFGAGYGRVVVADLVLPTLAGRTAEQALSDGVPARVVWDALCDATDVPGQRRYGVGRLDHDR</sequence>
<dbReference type="InterPro" id="IPR021408">
    <property type="entry name" value="DUF3046"/>
</dbReference>
<evidence type="ECO:0000313" key="1">
    <source>
        <dbReference type="EMBL" id="GLI25805.1"/>
    </source>
</evidence>
<accession>A0A9W6CU80</accession>
<dbReference type="AlphaFoldDB" id="A0A9W6CU80"/>
<gene>
    <name evidence="1" type="ORF">ARHIZOSPH14_00470</name>
</gene>
<evidence type="ECO:0000313" key="2">
    <source>
        <dbReference type="Proteomes" id="UP001144396"/>
    </source>
</evidence>
<comment type="caution">
    <text evidence="1">The sequence shown here is derived from an EMBL/GenBank/DDBJ whole genome shotgun (WGS) entry which is preliminary data.</text>
</comment>
<dbReference type="Proteomes" id="UP001144396">
    <property type="component" value="Unassembled WGS sequence"/>
</dbReference>
<name>A0A9W6CU80_9MICO</name>
<dbReference type="Pfam" id="PF11248">
    <property type="entry name" value="DUF3046"/>
    <property type="match status" value="1"/>
</dbReference>
<evidence type="ECO:0008006" key="3">
    <source>
        <dbReference type="Google" id="ProtNLM"/>
    </source>
</evidence>
<proteinExistence type="predicted"/>
<reference evidence="1" key="1">
    <citation type="submission" date="2022-12" db="EMBL/GenBank/DDBJ databases">
        <title>Reference genome sequencing for broad-spectrum identification of bacterial and archaeal isolates by mass spectrometry.</title>
        <authorList>
            <person name="Sekiguchi Y."/>
            <person name="Tourlousse D.M."/>
        </authorList>
    </citation>
    <scope>NUCLEOTIDE SEQUENCE</scope>
    <source>
        <strain evidence="1">14</strain>
    </source>
</reference>
<protein>
    <recommendedName>
        <fullName evidence="3">DUF3046 domain-containing protein</fullName>
    </recommendedName>
</protein>
<dbReference type="EMBL" id="BSDP01000001">
    <property type="protein sequence ID" value="GLI25805.1"/>
    <property type="molecule type" value="Genomic_DNA"/>
</dbReference>
<organism evidence="1 2">
    <name type="scientific">Agromyces rhizosphaerae</name>
    <dbReference type="NCBI Taxonomy" id="88374"/>
    <lineage>
        <taxon>Bacteria</taxon>
        <taxon>Bacillati</taxon>
        <taxon>Actinomycetota</taxon>
        <taxon>Actinomycetes</taxon>
        <taxon>Micrococcales</taxon>
        <taxon>Microbacteriaceae</taxon>
        <taxon>Agromyces</taxon>
    </lineage>
</organism>